<name>A0A0C2YSM5_9AGAM</name>
<accession>A0A0C2YSM5</accession>
<evidence type="ECO:0000313" key="3">
    <source>
        <dbReference type="Proteomes" id="UP000053989"/>
    </source>
</evidence>
<feature type="region of interest" description="Disordered" evidence="1">
    <location>
        <begin position="364"/>
        <end position="398"/>
    </location>
</feature>
<gene>
    <name evidence="2" type="ORF">SCLCIDRAFT_11790</name>
</gene>
<feature type="compositionally biased region" description="Polar residues" evidence="1">
    <location>
        <begin position="366"/>
        <end position="375"/>
    </location>
</feature>
<evidence type="ECO:0000256" key="1">
    <source>
        <dbReference type="SAM" id="MobiDB-lite"/>
    </source>
</evidence>
<dbReference type="Proteomes" id="UP000053989">
    <property type="component" value="Unassembled WGS sequence"/>
</dbReference>
<reference evidence="2 3" key="1">
    <citation type="submission" date="2014-04" db="EMBL/GenBank/DDBJ databases">
        <authorList>
            <consortium name="DOE Joint Genome Institute"/>
            <person name="Kuo A."/>
            <person name="Kohler A."/>
            <person name="Nagy L.G."/>
            <person name="Floudas D."/>
            <person name="Copeland A."/>
            <person name="Barry K.W."/>
            <person name="Cichocki N."/>
            <person name="Veneault-Fourrey C."/>
            <person name="LaButti K."/>
            <person name="Lindquist E.A."/>
            <person name="Lipzen A."/>
            <person name="Lundell T."/>
            <person name="Morin E."/>
            <person name="Murat C."/>
            <person name="Sun H."/>
            <person name="Tunlid A."/>
            <person name="Henrissat B."/>
            <person name="Grigoriev I.V."/>
            <person name="Hibbett D.S."/>
            <person name="Martin F."/>
            <person name="Nordberg H.P."/>
            <person name="Cantor M.N."/>
            <person name="Hua S.X."/>
        </authorList>
    </citation>
    <scope>NUCLEOTIDE SEQUENCE [LARGE SCALE GENOMIC DNA]</scope>
    <source>
        <strain evidence="2 3">Foug A</strain>
    </source>
</reference>
<keyword evidence="3" id="KW-1185">Reference proteome</keyword>
<proteinExistence type="predicted"/>
<dbReference type="OrthoDB" id="2690740at2759"/>
<dbReference type="InParanoid" id="A0A0C2YSM5"/>
<dbReference type="HOGENOM" id="CLU_551148_0_0_1"/>
<reference evidence="3" key="2">
    <citation type="submission" date="2015-01" db="EMBL/GenBank/DDBJ databases">
        <title>Evolutionary Origins and Diversification of the Mycorrhizal Mutualists.</title>
        <authorList>
            <consortium name="DOE Joint Genome Institute"/>
            <consortium name="Mycorrhizal Genomics Consortium"/>
            <person name="Kohler A."/>
            <person name="Kuo A."/>
            <person name="Nagy L.G."/>
            <person name="Floudas D."/>
            <person name="Copeland A."/>
            <person name="Barry K.W."/>
            <person name="Cichocki N."/>
            <person name="Veneault-Fourrey C."/>
            <person name="LaButti K."/>
            <person name="Lindquist E.A."/>
            <person name="Lipzen A."/>
            <person name="Lundell T."/>
            <person name="Morin E."/>
            <person name="Murat C."/>
            <person name="Riley R."/>
            <person name="Ohm R."/>
            <person name="Sun H."/>
            <person name="Tunlid A."/>
            <person name="Henrissat B."/>
            <person name="Grigoriev I.V."/>
            <person name="Hibbett D.S."/>
            <person name="Martin F."/>
        </authorList>
    </citation>
    <scope>NUCLEOTIDE SEQUENCE [LARGE SCALE GENOMIC DNA]</scope>
    <source>
        <strain evidence="3">Foug A</strain>
    </source>
</reference>
<dbReference type="AlphaFoldDB" id="A0A0C2YSM5"/>
<sequence>MHMSLQKFNVELRDSEKTVCLAMLWGIGEEALLILEALNAYRAWPDCVYADNLTLLDLHQWLSQDLGQCHAPPAPLQSHSLSPLTPLASPVVDYASGPHTSDAEDPDSNVSLTAQVPITNLKLQGEVCPQPASGPHTLDTEDPDSNIDLSAQAPIANLQLQGEVCPHNILHNVGAWAESLHHVFRQTRGMNHSRDTLEALVGWCSALNTSEVTSDFLCMTSQIQLAFKCQSLINKSQDIKSIRQLYFQKVSKVQNAPPSRTFFDWITRGTKYAYIAGGGSIYVLLLVAGMDLKSTVGKATVKVVWELGKILRDPCCANHVLQSLVKLQIIPTVAKLCEMVPIRIVLDDAVLDCTILKDSDRRLHQLRSQPRQHSPSAKKKGIDSKHKERTVSSPRPKGDVANLIAQIPDSSFLPLNLDRPPTNQARSRPSSMIIAVVVSVVVSAGTVRMGDIATITGRRTGEWPTALGTGCHRRQRWAGRWEVVVEVVTAINDGT</sequence>
<organism evidence="2 3">
    <name type="scientific">Scleroderma citrinum Foug A</name>
    <dbReference type="NCBI Taxonomy" id="1036808"/>
    <lineage>
        <taxon>Eukaryota</taxon>
        <taxon>Fungi</taxon>
        <taxon>Dikarya</taxon>
        <taxon>Basidiomycota</taxon>
        <taxon>Agaricomycotina</taxon>
        <taxon>Agaricomycetes</taxon>
        <taxon>Agaricomycetidae</taxon>
        <taxon>Boletales</taxon>
        <taxon>Sclerodermatineae</taxon>
        <taxon>Sclerodermataceae</taxon>
        <taxon>Scleroderma</taxon>
    </lineage>
</organism>
<feature type="compositionally biased region" description="Basic and acidic residues" evidence="1">
    <location>
        <begin position="380"/>
        <end position="390"/>
    </location>
</feature>
<evidence type="ECO:0000313" key="2">
    <source>
        <dbReference type="EMBL" id="KIM52718.1"/>
    </source>
</evidence>
<protein>
    <submittedName>
        <fullName evidence="2">Uncharacterized protein</fullName>
    </submittedName>
</protein>
<dbReference type="EMBL" id="KN822202">
    <property type="protein sequence ID" value="KIM52718.1"/>
    <property type="molecule type" value="Genomic_DNA"/>
</dbReference>